<evidence type="ECO:0000256" key="6">
    <source>
        <dbReference type="ARBA" id="ARBA00023163"/>
    </source>
</evidence>
<dbReference type="InterPro" id="IPR051763">
    <property type="entry name" value="Copper_Homeo_Regul"/>
</dbReference>
<sequence length="494" mass="51147">MTSTTDLPPPYLGSLAVPPPPGVKLACASCIRGHRTSSCTHKDGSKGPLYPIRSKGRPPTQCDFCRQKRKQSGRHTRCDCAARPAPHSANSTAFVALAHSPPRSKKRKTGSVAEQGSESAELRRISGIDQRSASLDGSMGGSILDAAFDSSPTLLPPLSRTSSDGLVPGAADWSTIPPLMMVDLQADWTAKAPFRPLEMPSRSPRSSNSLSLSNLMNPCRQSSDAAPPAASSSSTASRASSPMSPRTPGCRTGPLPSAASPAAPSIELLLQAVDMSSEFVPPRCGCGANCRCPSCQGNEAGPQQLERSSASAAGLSGTQDGQGPRPTSPSRAAAGTAADSSQLDGATEVDCDNCMACDLTLSKPSGINVVDQWLEQEKQQGPRTDAADSRRGSTPIDSSNHVPARPSPDSDVVTIALPSGGPKLHGGLLSSNLGAGGDVAASKQQQRHQRRGEDEEVEDVRAELVLVHPGCAACLDVVRRKGVGILSSVASSSQ</sequence>
<dbReference type="EMBL" id="OOIP01000004">
    <property type="protein sequence ID" value="SPO36309.1"/>
    <property type="molecule type" value="Genomic_DNA"/>
</dbReference>
<gene>
    <name evidence="10" type="ORF">PSFLO_01780</name>
</gene>
<evidence type="ECO:0000313" key="10">
    <source>
        <dbReference type="EMBL" id="SPO36309.1"/>
    </source>
</evidence>
<reference evidence="10 11" key="1">
    <citation type="submission" date="2018-03" db="EMBL/GenBank/DDBJ databases">
        <authorList>
            <person name="Guldener U."/>
        </authorList>
    </citation>
    <scope>NUCLEOTIDE SEQUENCE [LARGE SCALE GENOMIC DNA]</scope>
    <source>
        <strain evidence="10 11">DAOM196992</strain>
    </source>
</reference>
<evidence type="ECO:0000313" key="11">
    <source>
        <dbReference type="Proteomes" id="UP000323386"/>
    </source>
</evidence>
<comment type="subcellular location">
    <subcellularLocation>
        <location evidence="1">Nucleus</location>
    </subcellularLocation>
</comment>
<name>A0A5C3EYU1_9BASI</name>
<dbReference type="SUPFAM" id="SSF57879">
    <property type="entry name" value="Zinc domain conserved in yeast copper-regulated transcription factors"/>
    <property type="match status" value="1"/>
</dbReference>
<dbReference type="AlphaFoldDB" id="A0A5C3EYU1"/>
<keyword evidence="7" id="KW-0539">Nucleus</keyword>
<dbReference type="Gene3D" id="3.90.430.10">
    <property type="entry name" value="Copper fist DNA-binding domain"/>
    <property type="match status" value="1"/>
</dbReference>
<dbReference type="PANTHER" id="PTHR28088:SF5">
    <property type="entry name" value="TRANSCRIPTIONAL ACTIVATOR HAA1-RELATED"/>
    <property type="match status" value="1"/>
</dbReference>
<keyword evidence="5" id="KW-0805">Transcription regulation</keyword>
<dbReference type="PROSITE" id="PS50073">
    <property type="entry name" value="COPPER_FIST_2"/>
    <property type="match status" value="1"/>
</dbReference>
<dbReference type="Proteomes" id="UP000323386">
    <property type="component" value="Unassembled WGS sequence"/>
</dbReference>
<keyword evidence="6" id="KW-0804">Transcription</keyword>
<keyword evidence="11" id="KW-1185">Reference proteome</keyword>
<accession>A0A5C3EYU1</accession>
<feature type="region of interest" description="Disordered" evidence="8">
    <location>
        <begin position="195"/>
        <end position="261"/>
    </location>
</feature>
<evidence type="ECO:0000256" key="4">
    <source>
        <dbReference type="ARBA" id="ARBA00023008"/>
    </source>
</evidence>
<keyword evidence="2" id="KW-0479">Metal-binding</keyword>
<dbReference type="SMART" id="SM01090">
    <property type="entry name" value="Copper-fist"/>
    <property type="match status" value="1"/>
</dbReference>
<keyword evidence="3" id="KW-0862">Zinc</keyword>
<dbReference type="GO" id="GO:0045944">
    <property type="term" value="P:positive regulation of transcription by RNA polymerase II"/>
    <property type="evidence" value="ECO:0007669"/>
    <property type="project" value="TreeGrafter"/>
</dbReference>
<feature type="region of interest" description="Disordered" evidence="8">
    <location>
        <begin position="35"/>
        <end position="62"/>
    </location>
</feature>
<feature type="region of interest" description="Disordered" evidence="8">
    <location>
        <begin position="297"/>
        <end position="344"/>
    </location>
</feature>
<evidence type="ECO:0000256" key="2">
    <source>
        <dbReference type="ARBA" id="ARBA00022723"/>
    </source>
</evidence>
<dbReference type="Pfam" id="PF00649">
    <property type="entry name" value="Copper-fist"/>
    <property type="match status" value="1"/>
</dbReference>
<proteinExistence type="predicted"/>
<dbReference type="GO" id="GO:0005634">
    <property type="term" value="C:nucleus"/>
    <property type="evidence" value="ECO:0007669"/>
    <property type="project" value="UniProtKB-SubCell"/>
</dbReference>
<dbReference type="OrthoDB" id="5600085at2759"/>
<feature type="region of interest" description="Disordered" evidence="8">
    <location>
        <begin position="96"/>
        <end position="134"/>
    </location>
</feature>
<feature type="compositionally biased region" description="Low complexity" evidence="8">
    <location>
        <begin position="199"/>
        <end position="261"/>
    </location>
</feature>
<evidence type="ECO:0000256" key="7">
    <source>
        <dbReference type="ARBA" id="ARBA00023242"/>
    </source>
</evidence>
<evidence type="ECO:0000256" key="8">
    <source>
        <dbReference type="SAM" id="MobiDB-lite"/>
    </source>
</evidence>
<dbReference type="SMART" id="SM00412">
    <property type="entry name" value="Cu_FIST"/>
    <property type="match status" value="1"/>
</dbReference>
<feature type="compositionally biased region" description="Polar residues" evidence="8">
    <location>
        <begin position="305"/>
        <end position="321"/>
    </location>
</feature>
<dbReference type="InterPro" id="IPR036395">
    <property type="entry name" value="Cu_fist_DNA-bd_dom_sf"/>
</dbReference>
<organism evidence="10 11">
    <name type="scientific">Pseudozyma flocculosa</name>
    <dbReference type="NCBI Taxonomy" id="84751"/>
    <lineage>
        <taxon>Eukaryota</taxon>
        <taxon>Fungi</taxon>
        <taxon>Dikarya</taxon>
        <taxon>Basidiomycota</taxon>
        <taxon>Ustilaginomycotina</taxon>
        <taxon>Ustilaginomycetes</taxon>
        <taxon>Ustilaginales</taxon>
        <taxon>Ustilaginaceae</taxon>
        <taxon>Pseudozyma</taxon>
    </lineage>
</organism>
<keyword evidence="4" id="KW-0186">Copper</keyword>
<feature type="compositionally biased region" description="Basic and acidic residues" evidence="8">
    <location>
        <begin position="377"/>
        <end position="391"/>
    </location>
</feature>
<evidence type="ECO:0000256" key="1">
    <source>
        <dbReference type="ARBA" id="ARBA00004123"/>
    </source>
</evidence>
<dbReference type="PANTHER" id="PTHR28088">
    <property type="entry name" value="TRANSCRIPTIONAL ACTIVATOR HAA1-RELATED"/>
    <property type="match status" value="1"/>
</dbReference>
<evidence type="ECO:0000256" key="3">
    <source>
        <dbReference type="ARBA" id="ARBA00022833"/>
    </source>
</evidence>
<dbReference type="GO" id="GO:0000978">
    <property type="term" value="F:RNA polymerase II cis-regulatory region sequence-specific DNA binding"/>
    <property type="evidence" value="ECO:0007669"/>
    <property type="project" value="TreeGrafter"/>
</dbReference>
<evidence type="ECO:0000259" key="9">
    <source>
        <dbReference type="PROSITE" id="PS50073"/>
    </source>
</evidence>
<feature type="region of interest" description="Disordered" evidence="8">
    <location>
        <begin position="377"/>
        <end position="456"/>
    </location>
</feature>
<dbReference type="GO" id="GO:0000981">
    <property type="term" value="F:DNA-binding transcription factor activity, RNA polymerase II-specific"/>
    <property type="evidence" value="ECO:0007669"/>
    <property type="project" value="TreeGrafter"/>
</dbReference>
<evidence type="ECO:0000256" key="5">
    <source>
        <dbReference type="ARBA" id="ARBA00023015"/>
    </source>
</evidence>
<feature type="domain" description="Copper-fist" evidence="9">
    <location>
        <begin position="22"/>
        <end position="59"/>
    </location>
</feature>
<dbReference type="GO" id="GO:0006879">
    <property type="term" value="P:intracellular iron ion homeostasis"/>
    <property type="evidence" value="ECO:0007669"/>
    <property type="project" value="TreeGrafter"/>
</dbReference>
<dbReference type="InterPro" id="IPR001083">
    <property type="entry name" value="Cu_fist_DNA-bd_dom"/>
</dbReference>
<dbReference type="GO" id="GO:0005507">
    <property type="term" value="F:copper ion binding"/>
    <property type="evidence" value="ECO:0007669"/>
    <property type="project" value="InterPro"/>
</dbReference>
<protein>
    <recommendedName>
        <fullName evidence="9">Copper-fist domain-containing protein</fullName>
    </recommendedName>
</protein>
<dbReference type="GO" id="GO:0006878">
    <property type="term" value="P:intracellular copper ion homeostasis"/>
    <property type="evidence" value="ECO:0007669"/>
    <property type="project" value="TreeGrafter"/>
</dbReference>